<evidence type="ECO:0000256" key="8">
    <source>
        <dbReference type="RuleBase" id="RU363108"/>
    </source>
</evidence>
<feature type="transmembrane region" description="Helical" evidence="8">
    <location>
        <begin position="38"/>
        <end position="57"/>
    </location>
</feature>
<feature type="transmembrane region" description="Helical" evidence="8">
    <location>
        <begin position="251"/>
        <end position="272"/>
    </location>
</feature>
<sequence length="355" mass="40656">MDVQRPANSAEPVSLPWTFGFSKLLGVSALHTDTRNKVYGISLQIMSIIILCLWVRTSNVFVEKTLNGFVFGFVHTITTYNAVIYMVCSWRNKEKVVKAMSLLNTLTSDGICNCEIFLIVFTWSTLLTMIALDLLLDQKDLFILHLENFVYYFPLLQILIASNQFVVLVLTATHRLNVLLSKVEPNQSIEPKSIIHDYNTLYESCQLINETYSFPNLITIIRHGLACAFTSYYFVMAALNLFPPHIAKKKLWLSSCSVICFFAYIANIFRVCQITQTKAKKFEIAFYDRISSDPAHKELFLSRPIYKKIKFSAYNVFTINYKAFNGIVTTLITYQVILLQFALTNVSSETYQETS</sequence>
<keyword evidence="2 8" id="KW-1003">Cell membrane</keyword>
<feature type="transmembrane region" description="Helical" evidence="8">
    <location>
        <begin position="151"/>
        <end position="172"/>
    </location>
</feature>
<dbReference type="PANTHER" id="PTHR21143:SF133">
    <property type="entry name" value="GUSTATORY AND PHEROMONE RECEPTOR 32A-RELATED"/>
    <property type="match status" value="1"/>
</dbReference>
<accession>A0A8S9XKW0</accession>
<protein>
    <recommendedName>
        <fullName evidence="8">Gustatory receptor</fullName>
    </recommendedName>
</protein>
<keyword evidence="3 8" id="KW-0812">Transmembrane</keyword>
<keyword evidence="4 8" id="KW-1133">Transmembrane helix</keyword>
<evidence type="ECO:0000256" key="1">
    <source>
        <dbReference type="ARBA" id="ARBA00004651"/>
    </source>
</evidence>
<dbReference type="GO" id="GO:0005886">
    <property type="term" value="C:plasma membrane"/>
    <property type="evidence" value="ECO:0007669"/>
    <property type="project" value="UniProtKB-SubCell"/>
</dbReference>
<evidence type="ECO:0000256" key="4">
    <source>
        <dbReference type="ARBA" id="ARBA00022989"/>
    </source>
</evidence>
<keyword evidence="7 8" id="KW-0807">Transducer</keyword>
<dbReference type="GO" id="GO:0050909">
    <property type="term" value="P:sensory perception of taste"/>
    <property type="evidence" value="ECO:0007669"/>
    <property type="project" value="InterPro"/>
</dbReference>
<dbReference type="PANTHER" id="PTHR21143">
    <property type="entry name" value="INVERTEBRATE GUSTATORY RECEPTOR"/>
    <property type="match status" value="1"/>
</dbReference>
<comment type="caution">
    <text evidence="8">Lacks conserved residue(s) required for the propagation of feature annotation.</text>
</comment>
<feature type="transmembrane region" description="Helical" evidence="8">
    <location>
        <begin position="69"/>
        <end position="90"/>
    </location>
</feature>
<proteinExistence type="inferred from homology"/>
<name>A0A8S9XKW0_APOLU</name>
<gene>
    <name evidence="9" type="ORF">GE061_015409</name>
</gene>
<evidence type="ECO:0000313" key="10">
    <source>
        <dbReference type="Proteomes" id="UP000466442"/>
    </source>
</evidence>
<comment type="function">
    <text evidence="8">Gustatory receptor which mediates acceptance or avoidance behavior, depending on its substrates.</text>
</comment>
<comment type="caution">
    <text evidence="9">The sequence shown here is derived from an EMBL/GenBank/DDBJ whole genome shotgun (WGS) entry which is preliminary data.</text>
</comment>
<evidence type="ECO:0000256" key="6">
    <source>
        <dbReference type="ARBA" id="ARBA00023170"/>
    </source>
</evidence>
<dbReference type="OrthoDB" id="6366728at2759"/>
<organism evidence="9 10">
    <name type="scientific">Apolygus lucorum</name>
    <name type="common">Small green plant bug</name>
    <name type="synonym">Lygocoris lucorum</name>
    <dbReference type="NCBI Taxonomy" id="248454"/>
    <lineage>
        <taxon>Eukaryota</taxon>
        <taxon>Metazoa</taxon>
        <taxon>Ecdysozoa</taxon>
        <taxon>Arthropoda</taxon>
        <taxon>Hexapoda</taxon>
        <taxon>Insecta</taxon>
        <taxon>Pterygota</taxon>
        <taxon>Neoptera</taxon>
        <taxon>Paraneoptera</taxon>
        <taxon>Hemiptera</taxon>
        <taxon>Heteroptera</taxon>
        <taxon>Panheteroptera</taxon>
        <taxon>Cimicomorpha</taxon>
        <taxon>Miridae</taxon>
        <taxon>Mirini</taxon>
        <taxon>Apolygus</taxon>
    </lineage>
</organism>
<dbReference type="Proteomes" id="UP000466442">
    <property type="component" value="Unassembled WGS sequence"/>
</dbReference>
<dbReference type="GO" id="GO:0007635">
    <property type="term" value="P:chemosensory behavior"/>
    <property type="evidence" value="ECO:0007669"/>
    <property type="project" value="TreeGrafter"/>
</dbReference>
<dbReference type="GO" id="GO:0007165">
    <property type="term" value="P:signal transduction"/>
    <property type="evidence" value="ECO:0007669"/>
    <property type="project" value="UniProtKB-KW"/>
</dbReference>
<evidence type="ECO:0000256" key="2">
    <source>
        <dbReference type="ARBA" id="ARBA00022475"/>
    </source>
</evidence>
<dbReference type="EMBL" id="WIXP02000006">
    <property type="protein sequence ID" value="KAF6209660.1"/>
    <property type="molecule type" value="Genomic_DNA"/>
</dbReference>
<dbReference type="GO" id="GO:0043025">
    <property type="term" value="C:neuronal cell body"/>
    <property type="evidence" value="ECO:0007669"/>
    <property type="project" value="TreeGrafter"/>
</dbReference>
<comment type="subcellular location">
    <subcellularLocation>
        <location evidence="1 8">Cell membrane</location>
        <topology evidence="1 8">Multi-pass membrane protein</topology>
    </subcellularLocation>
</comment>
<evidence type="ECO:0000256" key="5">
    <source>
        <dbReference type="ARBA" id="ARBA00023136"/>
    </source>
</evidence>
<keyword evidence="6 8" id="KW-0675">Receptor</keyword>
<dbReference type="GO" id="GO:0008049">
    <property type="term" value="P:male courtship behavior"/>
    <property type="evidence" value="ECO:0007669"/>
    <property type="project" value="TreeGrafter"/>
</dbReference>
<keyword evidence="10" id="KW-1185">Reference proteome</keyword>
<comment type="similarity">
    <text evidence="8">Belongs to the insect chemoreceptor superfamily. Gustatory receptor (GR) family.</text>
</comment>
<keyword evidence="5 8" id="KW-0472">Membrane</keyword>
<dbReference type="Pfam" id="PF08395">
    <property type="entry name" value="7tm_7"/>
    <property type="match status" value="1"/>
</dbReference>
<dbReference type="AlphaFoldDB" id="A0A8S9XKW0"/>
<dbReference type="GO" id="GO:0030425">
    <property type="term" value="C:dendrite"/>
    <property type="evidence" value="ECO:0007669"/>
    <property type="project" value="TreeGrafter"/>
</dbReference>
<evidence type="ECO:0000256" key="7">
    <source>
        <dbReference type="ARBA" id="ARBA00023224"/>
    </source>
</evidence>
<feature type="transmembrane region" description="Helical" evidence="8">
    <location>
        <begin position="220"/>
        <end position="239"/>
    </location>
</feature>
<feature type="transmembrane region" description="Helical" evidence="8">
    <location>
        <begin position="111"/>
        <end position="131"/>
    </location>
</feature>
<dbReference type="GO" id="GO:0030424">
    <property type="term" value="C:axon"/>
    <property type="evidence" value="ECO:0007669"/>
    <property type="project" value="TreeGrafter"/>
</dbReference>
<evidence type="ECO:0000256" key="3">
    <source>
        <dbReference type="ARBA" id="ARBA00022692"/>
    </source>
</evidence>
<evidence type="ECO:0000313" key="9">
    <source>
        <dbReference type="EMBL" id="KAF6209660.1"/>
    </source>
</evidence>
<dbReference type="InterPro" id="IPR013604">
    <property type="entry name" value="7TM_chemorcpt"/>
</dbReference>
<reference evidence="9" key="1">
    <citation type="journal article" date="2021" name="Mol. Ecol. Resour.">
        <title>Apolygus lucorum genome provides insights into omnivorousness and mesophyll feeding.</title>
        <authorList>
            <person name="Liu Y."/>
            <person name="Liu H."/>
            <person name="Wang H."/>
            <person name="Huang T."/>
            <person name="Liu B."/>
            <person name="Yang B."/>
            <person name="Yin L."/>
            <person name="Li B."/>
            <person name="Zhang Y."/>
            <person name="Zhang S."/>
            <person name="Jiang F."/>
            <person name="Zhang X."/>
            <person name="Ren Y."/>
            <person name="Wang B."/>
            <person name="Wang S."/>
            <person name="Lu Y."/>
            <person name="Wu K."/>
            <person name="Fan W."/>
            <person name="Wang G."/>
        </authorList>
    </citation>
    <scope>NUCLEOTIDE SEQUENCE</scope>
    <source>
        <strain evidence="9">12Hb</strain>
    </source>
</reference>